<dbReference type="PANTHER" id="PTHR12604">
    <property type="entry name" value="KU AUTOANTIGEN DNA HELICASE"/>
    <property type="match status" value="1"/>
</dbReference>
<dbReference type="SUPFAM" id="SSF100939">
    <property type="entry name" value="SPOC domain-like"/>
    <property type="match status" value="1"/>
</dbReference>
<dbReference type="GO" id="GO:0042162">
    <property type="term" value="F:telomeric DNA binding"/>
    <property type="evidence" value="ECO:0007669"/>
    <property type="project" value="TreeGrafter"/>
</dbReference>
<proteinExistence type="predicted"/>
<keyword evidence="3" id="KW-0238">DNA-binding</keyword>
<comment type="caution">
    <text evidence="6">The sequence shown here is derived from an EMBL/GenBank/DDBJ whole genome shotgun (WGS) entry which is preliminary data.</text>
</comment>
<dbReference type="EMBL" id="JANBPY010000013">
    <property type="protein sequence ID" value="KAJ1969925.1"/>
    <property type="molecule type" value="Genomic_DNA"/>
</dbReference>
<gene>
    <name evidence="6" type="primary">XRCC6</name>
    <name evidence="6" type="ORF">IWQ62_000296</name>
</gene>
<dbReference type="Gene3D" id="2.40.290.10">
    <property type="match status" value="1"/>
</dbReference>
<feature type="region of interest" description="Disordered" evidence="4">
    <location>
        <begin position="485"/>
        <end position="513"/>
    </location>
</feature>
<evidence type="ECO:0000313" key="7">
    <source>
        <dbReference type="Proteomes" id="UP001150925"/>
    </source>
</evidence>
<dbReference type="GO" id="GO:0000723">
    <property type="term" value="P:telomere maintenance"/>
    <property type="evidence" value="ECO:0007669"/>
    <property type="project" value="TreeGrafter"/>
</dbReference>
<keyword evidence="7" id="KW-1185">Reference proteome</keyword>
<accession>A0A9W8AW75</accession>
<evidence type="ECO:0000256" key="3">
    <source>
        <dbReference type="ARBA" id="ARBA00023125"/>
    </source>
</evidence>
<feature type="domain" description="Ku" evidence="5">
    <location>
        <begin position="261"/>
        <end position="406"/>
    </location>
</feature>
<evidence type="ECO:0000256" key="1">
    <source>
        <dbReference type="ARBA" id="ARBA00004574"/>
    </source>
</evidence>
<evidence type="ECO:0000256" key="2">
    <source>
        <dbReference type="ARBA" id="ARBA00022895"/>
    </source>
</evidence>
<name>A0A9W8AW75_9FUNG</name>
<dbReference type="InterPro" id="IPR006164">
    <property type="entry name" value="DNA_bd_Ku70/Ku80"/>
</dbReference>
<feature type="compositionally biased region" description="Basic residues" evidence="4">
    <location>
        <begin position="497"/>
        <end position="513"/>
    </location>
</feature>
<keyword evidence="2" id="KW-0158">Chromosome</keyword>
<dbReference type="InterPro" id="IPR016194">
    <property type="entry name" value="SPOC-like_C_dom_sf"/>
</dbReference>
<sequence>MEEEHDTGDISEVYHHGVVLMVDIDVPQLDETLQILREQMLLQHKKGVFLAYTIILYEQTKELFRYAKLCPLVPCNQETLTALETWTQYGDQRIAQFNKVATEHKATSSALIDSVESIFASSPLSLYLRKVLVITGEAHEWFNNAFTRNTEVVSKWEGACPPWSAALLLYHSPANASQPESPFCCRFQSHAELSQLLERYLDGVRLPKVGEWQIANEVRIPIHYYWSIREAKPRPNRFVVDAQGQLREAVGTNEYRVTRSGQAIAKDDTLHAYELGGTTIHLTHEEEHANITETAVSLALVGFCPREDVTADRILGSPLFIRPDTSNSKGLALFQALHQQMTAMNKVSVCAKQFTSFGTLPHPMVLVPQPETRDELGVVQSFGFHAIPLAFHEDNRQLPLPASVRRHYATSVSDAFGDVFRQVMVSMAAPNNFHIASLSSPQVTEHYNQLQEAILHRPCSAKKAYEATEISDSIAQDVETLLGPLGDDRVKLEPPAPRKKSRVTTKKSKTIEL</sequence>
<dbReference type="GO" id="GO:0043564">
    <property type="term" value="C:Ku70:Ku80 complex"/>
    <property type="evidence" value="ECO:0007669"/>
    <property type="project" value="TreeGrafter"/>
</dbReference>
<dbReference type="GO" id="GO:0006303">
    <property type="term" value="P:double-strand break repair via nonhomologous end joining"/>
    <property type="evidence" value="ECO:0007669"/>
    <property type="project" value="InterPro"/>
</dbReference>
<evidence type="ECO:0000313" key="6">
    <source>
        <dbReference type="EMBL" id="KAJ1969925.1"/>
    </source>
</evidence>
<dbReference type="GO" id="GO:0003690">
    <property type="term" value="F:double-stranded DNA binding"/>
    <property type="evidence" value="ECO:0007669"/>
    <property type="project" value="TreeGrafter"/>
</dbReference>
<dbReference type="SMART" id="SM00559">
    <property type="entry name" value="Ku78"/>
    <property type="match status" value="1"/>
</dbReference>
<dbReference type="AlphaFoldDB" id="A0A9W8AW75"/>
<evidence type="ECO:0000259" key="5">
    <source>
        <dbReference type="SMART" id="SM00559"/>
    </source>
</evidence>
<dbReference type="OrthoDB" id="3249161at2759"/>
<organism evidence="6 7">
    <name type="scientific">Dispira parvispora</name>
    <dbReference type="NCBI Taxonomy" id="1520584"/>
    <lineage>
        <taxon>Eukaryota</taxon>
        <taxon>Fungi</taxon>
        <taxon>Fungi incertae sedis</taxon>
        <taxon>Zoopagomycota</taxon>
        <taxon>Kickxellomycotina</taxon>
        <taxon>Dimargaritomycetes</taxon>
        <taxon>Dimargaritales</taxon>
        <taxon>Dimargaritaceae</taxon>
        <taxon>Dispira</taxon>
    </lineage>
</organism>
<keyword evidence="2" id="KW-0779">Telomere</keyword>
<dbReference type="Pfam" id="PF02735">
    <property type="entry name" value="Ku"/>
    <property type="match status" value="1"/>
</dbReference>
<dbReference type="Proteomes" id="UP001150925">
    <property type="component" value="Unassembled WGS sequence"/>
</dbReference>
<dbReference type="GO" id="GO:0000781">
    <property type="term" value="C:chromosome, telomeric region"/>
    <property type="evidence" value="ECO:0007669"/>
    <property type="project" value="UniProtKB-SubCell"/>
</dbReference>
<comment type="subcellular location">
    <subcellularLocation>
        <location evidence="1">Chromosome</location>
        <location evidence="1">Telomere</location>
    </subcellularLocation>
</comment>
<reference evidence="6" key="1">
    <citation type="submission" date="2022-07" db="EMBL/GenBank/DDBJ databases">
        <title>Phylogenomic reconstructions and comparative analyses of Kickxellomycotina fungi.</title>
        <authorList>
            <person name="Reynolds N.K."/>
            <person name="Stajich J.E."/>
            <person name="Barry K."/>
            <person name="Grigoriev I.V."/>
            <person name="Crous P."/>
            <person name="Smith M.E."/>
        </authorList>
    </citation>
    <scope>NUCLEOTIDE SEQUENCE</scope>
    <source>
        <strain evidence="6">RSA 1196</strain>
    </source>
</reference>
<evidence type="ECO:0000256" key="4">
    <source>
        <dbReference type="SAM" id="MobiDB-lite"/>
    </source>
</evidence>
<protein>
    <submittedName>
        <fullName evidence="6">X-ray repair cross-complementing protein 6</fullName>
    </submittedName>
</protein>
<dbReference type="PANTHER" id="PTHR12604:SF2">
    <property type="entry name" value="X-RAY REPAIR CROSS-COMPLEMENTING PROTEIN 6"/>
    <property type="match status" value="1"/>
</dbReference>